<dbReference type="GeneID" id="26625535"/>
<evidence type="ECO:0000313" key="1">
    <source>
        <dbReference type="EMBL" id="AIM51090.1"/>
    </source>
</evidence>
<accession>A0A088FSV3</accession>
<dbReference type="OrthoDB" id="27521at10239"/>
<protein>
    <submittedName>
        <fullName evidence="1">Uncharacterized protein</fullName>
    </submittedName>
</protein>
<dbReference type="Proteomes" id="UP000029346">
    <property type="component" value="Segment"/>
</dbReference>
<dbReference type="RefSeq" id="YP_009198465.1">
    <property type="nucleotide sequence ID" value="NC_028798.1"/>
</dbReference>
<reference evidence="1 2" key="1">
    <citation type="submission" date="2014-07" db="EMBL/GenBank/DDBJ databases">
        <authorList>
            <person name="Barna A.M."/>
            <person name="Butterbrodt E.W."/>
            <person name="Cole K.D."/>
            <person name="Kelling B.L."/>
            <person name="Kponou M.-M.Y."/>
            <person name="Mack M.A."/>
            <person name="Mohn T.C."/>
            <person name="Neisius C."/>
            <person name="Nolting E.C."/>
            <person name="Pumper S.J."/>
            <person name="Schmidt M.E."/>
            <person name="Sirek E."/>
            <person name="Sorge E.L."/>
            <person name="Wilson R.K."/>
            <person name="Bonilla J.A."/>
            <person name="Klyczek K."/>
            <person name="Mogen K.L."/>
            <person name="Serrano M.G."/>
            <person name="Buck G."/>
            <person name="Lee V."/>
            <person name="Wang Y."/>
            <person name="Carvalho R."/>
            <person name="Voegtly L."/>
            <person name="Shi R."/>
            <person name="Duckworth R."/>
            <person name="Johnson A."/>
            <person name="Loviza R."/>
            <person name="Walstead R."/>
            <person name="Shah Z."/>
            <person name="Kiflezghi M."/>
            <person name="Wade K."/>
            <person name="Anders K.R."/>
            <person name="Braun M.A."/>
            <person name="Delesalle V.A."/>
            <person name="Hughes L.E."/>
            <person name="Ware V.C."/>
            <person name="Bradley K.W."/>
            <person name="Barker L.P."/>
            <person name="Asai D.J."/>
            <person name="Bowman C.A."/>
            <person name="Russell D.A."/>
            <person name="Pope W.H."/>
            <person name="Jacobs-Sera D."/>
            <person name="Hendrix R.W."/>
            <person name="Hatfull G.F."/>
        </authorList>
    </citation>
    <scope>NUCLEOTIDE SEQUENCE [LARGE SCALE GENOMIC DNA]</scope>
</reference>
<evidence type="ECO:0000313" key="2">
    <source>
        <dbReference type="Proteomes" id="UP000029346"/>
    </source>
</evidence>
<gene>
    <name evidence="1" type="ORF">PBI_MARQUARDT_40</name>
</gene>
<organism evidence="1 2">
    <name type="scientific">Mycobacterium phage MarQuardt</name>
    <dbReference type="NCBI Taxonomy" id="1527516"/>
    <lineage>
        <taxon>Viruses</taxon>
        <taxon>Duplodnaviria</taxon>
        <taxon>Heunggongvirae</taxon>
        <taxon>Uroviricota</taxon>
        <taxon>Caudoviricetes</taxon>
        <taxon>Microwolfvirus</taxon>
        <taxon>Microwolfvirus JHC117</taxon>
    </lineage>
</organism>
<proteinExistence type="predicted"/>
<dbReference type="EMBL" id="KM233454">
    <property type="protein sequence ID" value="AIM51090.1"/>
    <property type="molecule type" value="Genomic_DNA"/>
</dbReference>
<sequence>MHLVLYVLGFEVSIRARRREQPRPSVFVTEGGVLPVEDVAEILKEVI</sequence>
<dbReference type="KEGG" id="vg:26625535"/>
<name>A0A088FSV3_9CAUD</name>